<feature type="domain" description="Multidrug resistance protein MdtA-like C-terminal permuted SH3" evidence="8">
    <location>
        <begin position="316"/>
        <end position="366"/>
    </location>
</feature>
<dbReference type="AlphaFoldDB" id="A0A3D8JZW7"/>
<keyword evidence="3" id="KW-0813">Transport</keyword>
<evidence type="ECO:0000313" key="10">
    <source>
        <dbReference type="Proteomes" id="UP000256838"/>
    </source>
</evidence>
<evidence type="ECO:0000259" key="7">
    <source>
        <dbReference type="Pfam" id="PF25954"/>
    </source>
</evidence>
<evidence type="ECO:0000256" key="2">
    <source>
        <dbReference type="ARBA" id="ARBA00009477"/>
    </source>
</evidence>
<sequence length="406" mass="42640">MTTSDTPSRHRLKLPIALACIAAALLAIGIVPRLAASAALTKQVDAQREPTVEVVAPRRAPTSQELLLPGSVTPYADASIYARTSGYIRHWYTDIGAKVKAGQTLADIETPELDAQLKQARADEAAAQANYDYAASTAKRWQTMLQTQSVSQQDAETKTSDMQAKRAALEAAQANVARLSELVSYEKVTAPFDGVVTARNVDVGALVTAGGSPGLAGNPGELFHIEQTDKLRIFVNVPQDDAAYVTPGTQVYLTTQQYPGRQFSATVARSAGAIDPVSRTLRVEIDVDNGDNALMPGAYAQVHLALQTTHPELELPVSALLFRPDGVTVAMVGSDNKVRLGRVTIGRDFGTFVEIATGVSGGERVIDNPGDAIVDGEAVRVAATPAPASAQAQAPAPAPAPAGKQG</sequence>
<feature type="region of interest" description="Disordered" evidence="4">
    <location>
        <begin position="384"/>
        <end position="406"/>
    </location>
</feature>
<dbReference type="Pfam" id="PF25967">
    <property type="entry name" value="RND-MFP_C"/>
    <property type="match status" value="1"/>
</dbReference>
<evidence type="ECO:0000256" key="4">
    <source>
        <dbReference type="SAM" id="MobiDB-lite"/>
    </source>
</evidence>
<evidence type="ECO:0000256" key="3">
    <source>
        <dbReference type="ARBA" id="ARBA00022448"/>
    </source>
</evidence>
<dbReference type="InterPro" id="IPR006143">
    <property type="entry name" value="RND_pump_MFP"/>
</dbReference>
<evidence type="ECO:0000259" key="5">
    <source>
        <dbReference type="Pfam" id="PF25876"/>
    </source>
</evidence>
<protein>
    <submittedName>
        <fullName evidence="9">Efflux RND transporter periplasmic adaptor subunit</fullName>
    </submittedName>
</protein>
<feature type="domain" description="Multidrug resistance protein MdtA-like alpha-helical hairpin" evidence="5">
    <location>
        <begin position="116"/>
        <end position="177"/>
    </location>
</feature>
<dbReference type="InterPro" id="IPR058624">
    <property type="entry name" value="MdtA-like_HH"/>
</dbReference>
<dbReference type="FunFam" id="2.40.30.170:FF:000010">
    <property type="entry name" value="Efflux RND transporter periplasmic adaptor subunit"/>
    <property type="match status" value="1"/>
</dbReference>
<dbReference type="Pfam" id="PF25917">
    <property type="entry name" value="BSH_RND"/>
    <property type="match status" value="1"/>
</dbReference>
<dbReference type="PANTHER" id="PTHR30469">
    <property type="entry name" value="MULTIDRUG RESISTANCE PROTEIN MDTA"/>
    <property type="match status" value="1"/>
</dbReference>
<dbReference type="EMBL" id="QRGA01000007">
    <property type="protein sequence ID" value="RDU98196.1"/>
    <property type="molecule type" value="Genomic_DNA"/>
</dbReference>
<dbReference type="Proteomes" id="UP000256838">
    <property type="component" value="Unassembled WGS sequence"/>
</dbReference>
<comment type="caution">
    <text evidence="9">The sequence shown here is derived from an EMBL/GenBank/DDBJ whole genome shotgun (WGS) entry which is preliminary data.</text>
</comment>
<feature type="domain" description="CusB-like beta-barrel" evidence="7">
    <location>
        <begin position="235"/>
        <end position="306"/>
    </location>
</feature>
<evidence type="ECO:0000259" key="6">
    <source>
        <dbReference type="Pfam" id="PF25917"/>
    </source>
</evidence>
<dbReference type="Pfam" id="PF25954">
    <property type="entry name" value="Beta-barrel_RND_2"/>
    <property type="match status" value="1"/>
</dbReference>
<comment type="subcellular location">
    <subcellularLocation>
        <location evidence="1">Cell envelope</location>
    </subcellularLocation>
</comment>
<dbReference type="Pfam" id="PF25876">
    <property type="entry name" value="HH_MFP_RND"/>
    <property type="match status" value="1"/>
</dbReference>
<dbReference type="GO" id="GO:0015562">
    <property type="term" value="F:efflux transmembrane transporter activity"/>
    <property type="evidence" value="ECO:0007669"/>
    <property type="project" value="TreeGrafter"/>
</dbReference>
<name>A0A3D8JZW7_9BURK</name>
<proteinExistence type="inferred from homology"/>
<dbReference type="PANTHER" id="PTHR30469:SF37">
    <property type="entry name" value="RAGD PROTEIN"/>
    <property type="match status" value="1"/>
</dbReference>
<dbReference type="RefSeq" id="WP_115533957.1">
    <property type="nucleotide sequence ID" value="NZ_QRGA01000007.1"/>
</dbReference>
<dbReference type="NCBIfam" id="TIGR01730">
    <property type="entry name" value="RND_mfp"/>
    <property type="match status" value="1"/>
</dbReference>
<organism evidence="9 10">
    <name type="scientific">Trinickia dinghuensis</name>
    <dbReference type="NCBI Taxonomy" id="2291023"/>
    <lineage>
        <taxon>Bacteria</taxon>
        <taxon>Pseudomonadati</taxon>
        <taxon>Pseudomonadota</taxon>
        <taxon>Betaproteobacteria</taxon>
        <taxon>Burkholderiales</taxon>
        <taxon>Burkholderiaceae</taxon>
        <taxon>Trinickia</taxon>
    </lineage>
</organism>
<evidence type="ECO:0000313" key="9">
    <source>
        <dbReference type="EMBL" id="RDU98196.1"/>
    </source>
</evidence>
<dbReference type="SUPFAM" id="SSF111369">
    <property type="entry name" value="HlyD-like secretion proteins"/>
    <property type="match status" value="1"/>
</dbReference>
<reference evidence="9 10" key="1">
    <citation type="submission" date="2018-08" db="EMBL/GenBank/DDBJ databases">
        <title>Paraburkholderia sp. DHOM06 isolated from forest soil.</title>
        <authorList>
            <person name="Gao Z.-H."/>
            <person name="Qiu L.-H."/>
        </authorList>
    </citation>
    <scope>NUCLEOTIDE SEQUENCE [LARGE SCALE GENOMIC DNA]</scope>
    <source>
        <strain evidence="9 10">DHOM06</strain>
    </source>
</reference>
<dbReference type="Gene3D" id="2.40.420.20">
    <property type="match status" value="1"/>
</dbReference>
<dbReference type="InterPro" id="IPR058627">
    <property type="entry name" value="MdtA-like_C"/>
</dbReference>
<dbReference type="InterPro" id="IPR058625">
    <property type="entry name" value="MdtA-like_BSH"/>
</dbReference>
<comment type="similarity">
    <text evidence="2">Belongs to the membrane fusion protein (MFP) (TC 8.A.1) family.</text>
</comment>
<evidence type="ECO:0000259" key="8">
    <source>
        <dbReference type="Pfam" id="PF25967"/>
    </source>
</evidence>
<dbReference type="Gene3D" id="2.40.30.170">
    <property type="match status" value="1"/>
</dbReference>
<dbReference type="OrthoDB" id="9806939at2"/>
<dbReference type="GO" id="GO:1990281">
    <property type="term" value="C:efflux pump complex"/>
    <property type="evidence" value="ECO:0007669"/>
    <property type="project" value="TreeGrafter"/>
</dbReference>
<accession>A0A3D8JZW7</accession>
<keyword evidence="10" id="KW-1185">Reference proteome</keyword>
<feature type="compositionally biased region" description="Low complexity" evidence="4">
    <location>
        <begin position="384"/>
        <end position="395"/>
    </location>
</feature>
<dbReference type="InterPro" id="IPR058792">
    <property type="entry name" value="Beta-barrel_RND_2"/>
</dbReference>
<dbReference type="Gene3D" id="2.40.50.100">
    <property type="match status" value="1"/>
</dbReference>
<feature type="domain" description="Multidrug resistance protein MdtA-like barrel-sandwich hybrid" evidence="6">
    <location>
        <begin position="78"/>
        <end position="211"/>
    </location>
</feature>
<evidence type="ECO:0000256" key="1">
    <source>
        <dbReference type="ARBA" id="ARBA00004196"/>
    </source>
</evidence>
<gene>
    <name evidence="9" type="ORF">DWV00_12760</name>
</gene>
<dbReference type="Gene3D" id="1.10.287.470">
    <property type="entry name" value="Helix hairpin bin"/>
    <property type="match status" value="1"/>
</dbReference>